<gene>
    <name evidence="2" type="ORF">WMO43_09730</name>
</gene>
<dbReference type="InterPro" id="IPR001387">
    <property type="entry name" value="Cro/C1-type_HTH"/>
</dbReference>
<proteinExistence type="predicted"/>
<dbReference type="RefSeq" id="WP_177962145.1">
    <property type="nucleotide sequence ID" value="NZ_JBBMEX010000009.1"/>
</dbReference>
<feature type="domain" description="HTH cro/C1-type" evidence="1">
    <location>
        <begin position="9"/>
        <end position="61"/>
    </location>
</feature>
<sequence length="68" mass="7839">MRNEATLWLAKYMEDHGISTEKISRELHIPKKKLIPGTKESLDADEFLALCSYLQINPQTIPIRQGEK</sequence>
<evidence type="ECO:0000313" key="2">
    <source>
        <dbReference type="EMBL" id="MEQ2558147.1"/>
    </source>
</evidence>
<dbReference type="Proteomes" id="UP001454489">
    <property type="component" value="Unassembled WGS sequence"/>
</dbReference>
<comment type="caution">
    <text evidence="2">The sequence shown here is derived from an EMBL/GenBank/DDBJ whole genome shotgun (WGS) entry which is preliminary data.</text>
</comment>
<organism evidence="2 3">
    <name type="scientific">Maccoyibacter intestinihominis</name>
    <dbReference type="NCBI Taxonomy" id="3133499"/>
    <lineage>
        <taxon>Bacteria</taxon>
        <taxon>Bacillati</taxon>
        <taxon>Bacillota</taxon>
        <taxon>Clostridia</taxon>
        <taxon>Lachnospirales</taxon>
        <taxon>Lachnospiraceae</taxon>
        <taxon>Maccoyibacter</taxon>
    </lineage>
</organism>
<dbReference type="Pfam" id="PF13443">
    <property type="entry name" value="HTH_26"/>
    <property type="match status" value="1"/>
</dbReference>
<reference evidence="2 3" key="1">
    <citation type="submission" date="2024-03" db="EMBL/GenBank/DDBJ databases">
        <title>Human intestinal bacterial collection.</title>
        <authorList>
            <person name="Pauvert C."/>
            <person name="Hitch T.C.A."/>
            <person name="Clavel T."/>
        </authorList>
    </citation>
    <scope>NUCLEOTIDE SEQUENCE [LARGE SCALE GENOMIC DNA]</scope>
    <source>
        <strain evidence="2 3">CLA-AA-H185</strain>
    </source>
</reference>
<name>A0ABV1HEL6_9FIRM</name>
<accession>A0ABV1HEL6</accession>
<evidence type="ECO:0000259" key="1">
    <source>
        <dbReference type="Pfam" id="PF13443"/>
    </source>
</evidence>
<keyword evidence="3" id="KW-1185">Reference proteome</keyword>
<protein>
    <submittedName>
        <fullName evidence="2">Helix-turn-helix transcriptional regulator</fullName>
    </submittedName>
</protein>
<evidence type="ECO:0000313" key="3">
    <source>
        <dbReference type="Proteomes" id="UP001454489"/>
    </source>
</evidence>
<dbReference type="EMBL" id="JBBMEX010000009">
    <property type="protein sequence ID" value="MEQ2558147.1"/>
    <property type="molecule type" value="Genomic_DNA"/>
</dbReference>